<comment type="catalytic activity">
    <reaction evidence="15 16">
        <text>UDP-N-acetyl-alpha-D-muramate + NADP(+) = UDP-N-acetyl-3-O-(1-carboxyvinyl)-alpha-D-glucosamine + NADPH + H(+)</text>
        <dbReference type="Rhea" id="RHEA:12248"/>
        <dbReference type="ChEBI" id="CHEBI:15378"/>
        <dbReference type="ChEBI" id="CHEBI:57783"/>
        <dbReference type="ChEBI" id="CHEBI:58349"/>
        <dbReference type="ChEBI" id="CHEBI:68483"/>
        <dbReference type="ChEBI" id="CHEBI:70757"/>
        <dbReference type="EC" id="1.3.1.98"/>
    </reaction>
</comment>
<keyword evidence="13 16" id="KW-0131">Cell cycle</keyword>
<evidence type="ECO:0000256" key="6">
    <source>
        <dbReference type="ARBA" id="ARBA00022618"/>
    </source>
</evidence>
<evidence type="ECO:0000256" key="4">
    <source>
        <dbReference type="ARBA" id="ARBA00004752"/>
    </source>
</evidence>
<evidence type="ECO:0000256" key="14">
    <source>
        <dbReference type="ARBA" id="ARBA00023316"/>
    </source>
</evidence>
<dbReference type="GO" id="GO:0051301">
    <property type="term" value="P:cell division"/>
    <property type="evidence" value="ECO:0007669"/>
    <property type="project" value="UniProtKB-KW"/>
</dbReference>
<keyword evidence="5 16" id="KW-0963">Cytoplasm</keyword>
<accession>A0A7C2P315</accession>
<comment type="cofactor">
    <cofactor evidence="1 16">
        <name>FAD</name>
        <dbReference type="ChEBI" id="CHEBI:57692"/>
    </cofactor>
</comment>
<dbReference type="HAMAP" id="MF_00037">
    <property type="entry name" value="MurB"/>
    <property type="match status" value="1"/>
</dbReference>
<keyword evidence="12 16" id="KW-0560">Oxidoreductase</keyword>
<dbReference type="SUPFAM" id="SSF56194">
    <property type="entry name" value="Uridine diphospho-N-Acetylenolpyruvylglucosamine reductase, MurB, C-terminal domain"/>
    <property type="match status" value="1"/>
</dbReference>
<evidence type="ECO:0000256" key="12">
    <source>
        <dbReference type="ARBA" id="ARBA00023002"/>
    </source>
</evidence>
<feature type="active site" description="Proton donor" evidence="16">
    <location>
        <position position="209"/>
    </location>
</feature>
<dbReference type="GO" id="GO:0008360">
    <property type="term" value="P:regulation of cell shape"/>
    <property type="evidence" value="ECO:0007669"/>
    <property type="project" value="UniProtKB-KW"/>
</dbReference>
<comment type="subcellular location">
    <subcellularLocation>
        <location evidence="3 16">Cytoplasm</location>
    </subcellularLocation>
</comment>
<dbReference type="EMBL" id="DSOL01000083">
    <property type="protein sequence ID" value="HEN27616.1"/>
    <property type="molecule type" value="Genomic_DNA"/>
</dbReference>
<evidence type="ECO:0000256" key="13">
    <source>
        <dbReference type="ARBA" id="ARBA00023306"/>
    </source>
</evidence>
<evidence type="ECO:0000256" key="5">
    <source>
        <dbReference type="ARBA" id="ARBA00022490"/>
    </source>
</evidence>
<evidence type="ECO:0000256" key="10">
    <source>
        <dbReference type="ARBA" id="ARBA00022960"/>
    </source>
</evidence>
<dbReference type="NCBIfam" id="TIGR00179">
    <property type="entry name" value="murB"/>
    <property type="match status" value="1"/>
</dbReference>
<gene>
    <name evidence="16 18" type="primary">murB</name>
    <name evidence="18" type="ORF">ENQ77_02935</name>
</gene>
<dbReference type="PROSITE" id="PS51387">
    <property type="entry name" value="FAD_PCMH"/>
    <property type="match status" value="1"/>
</dbReference>
<dbReference type="NCBIfam" id="NF010480">
    <property type="entry name" value="PRK13905.1"/>
    <property type="match status" value="1"/>
</dbReference>
<keyword evidence="9 16" id="KW-0521">NADP</keyword>
<reference evidence="18" key="1">
    <citation type="journal article" date="2020" name="mSystems">
        <title>Genome- and Community-Level Interaction Insights into Carbon Utilization and Element Cycling Functions of Hydrothermarchaeota in Hydrothermal Sediment.</title>
        <authorList>
            <person name="Zhou Z."/>
            <person name="Liu Y."/>
            <person name="Xu W."/>
            <person name="Pan J."/>
            <person name="Luo Z.H."/>
            <person name="Li M."/>
        </authorList>
    </citation>
    <scope>NUCLEOTIDE SEQUENCE [LARGE SCALE GENOMIC DNA]</scope>
    <source>
        <strain evidence="18">SpSt-34</strain>
    </source>
</reference>
<dbReference type="GO" id="GO:0005829">
    <property type="term" value="C:cytosol"/>
    <property type="evidence" value="ECO:0007669"/>
    <property type="project" value="TreeGrafter"/>
</dbReference>
<evidence type="ECO:0000256" key="7">
    <source>
        <dbReference type="ARBA" id="ARBA00022630"/>
    </source>
</evidence>
<dbReference type="GO" id="GO:0071555">
    <property type="term" value="P:cell wall organization"/>
    <property type="evidence" value="ECO:0007669"/>
    <property type="project" value="UniProtKB-KW"/>
</dbReference>
<dbReference type="Pfam" id="PF02873">
    <property type="entry name" value="MurB_C"/>
    <property type="match status" value="1"/>
</dbReference>
<keyword evidence="11 16" id="KW-0573">Peptidoglycan synthesis</keyword>
<dbReference type="Gene3D" id="3.30.465.10">
    <property type="match status" value="1"/>
</dbReference>
<keyword evidence="10 16" id="KW-0133">Cell shape</keyword>
<dbReference type="InterPro" id="IPR016166">
    <property type="entry name" value="FAD-bd_PCMH"/>
</dbReference>
<comment type="caution">
    <text evidence="18">The sequence shown here is derived from an EMBL/GenBank/DDBJ whole genome shotgun (WGS) entry which is preliminary data.</text>
</comment>
<name>A0A7C2P315_UNCW3</name>
<keyword evidence="7 16" id="KW-0285">Flavoprotein</keyword>
<dbReference type="UniPathway" id="UPA00219"/>
<dbReference type="InterPro" id="IPR011601">
    <property type="entry name" value="MurB_C"/>
</dbReference>
<keyword evidence="14 16" id="KW-0961">Cell wall biogenesis/degradation</keyword>
<evidence type="ECO:0000256" key="1">
    <source>
        <dbReference type="ARBA" id="ARBA00001974"/>
    </source>
</evidence>
<proteinExistence type="inferred from homology"/>
<dbReference type="Pfam" id="PF01565">
    <property type="entry name" value="FAD_binding_4"/>
    <property type="match status" value="1"/>
</dbReference>
<evidence type="ECO:0000259" key="17">
    <source>
        <dbReference type="PROSITE" id="PS51387"/>
    </source>
</evidence>
<keyword evidence="8 16" id="KW-0274">FAD</keyword>
<comment type="pathway">
    <text evidence="4 16">Cell wall biogenesis; peptidoglycan biosynthesis.</text>
</comment>
<evidence type="ECO:0000256" key="3">
    <source>
        <dbReference type="ARBA" id="ARBA00004496"/>
    </source>
</evidence>
<feature type="active site" evidence="16">
    <location>
        <position position="160"/>
    </location>
</feature>
<evidence type="ECO:0000313" key="18">
    <source>
        <dbReference type="EMBL" id="HEN27616.1"/>
    </source>
</evidence>
<dbReference type="EC" id="1.3.1.98" evidence="16"/>
<dbReference type="GO" id="GO:0008762">
    <property type="term" value="F:UDP-N-acetylmuramate dehydrogenase activity"/>
    <property type="evidence" value="ECO:0007669"/>
    <property type="project" value="UniProtKB-UniRule"/>
</dbReference>
<dbReference type="InterPro" id="IPR016169">
    <property type="entry name" value="FAD-bd_PCMH_sub2"/>
</dbReference>
<dbReference type="GO" id="GO:0071949">
    <property type="term" value="F:FAD binding"/>
    <property type="evidence" value="ECO:0007669"/>
    <property type="project" value="InterPro"/>
</dbReference>
<dbReference type="PANTHER" id="PTHR21071:SF4">
    <property type="entry name" value="UDP-N-ACETYLENOLPYRUVOYLGLUCOSAMINE REDUCTASE"/>
    <property type="match status" value="1"/>
</dbReference>
<evidence type="ECO:0000256" key="16">
    <source>
        <dbReference type="HAMAP-Rule" id="MF_00037"/>
    </source>
</evidence>
<keyword evidence="6 16" id="KW-0132">Cell division</keyword>
<dbReference type="InterPro" id="IPR036318">
    <property type="entry name" value="FAD-bd_PCMH-like_sf"/>
</dbReference>
<protein>
    <recommendedName>
        <fullName evidence="16">UDP-N-acetylenolpyruvoylglucosamine reductase</fullName>
        <ecNumber evidence="16">1.3.1.98</ecNumber>
    </recommendedName>
    <alternativeName>
        <fullName evidence="16">UDP-N-acetylmuramate dehydrogenase</fullName>
    </alternativeName>
</protein>
<evidence type="ECO:0000256" key="2">
    <source>
        <dbReference type="ARBA" id="ARBA00003921"/>
    </source>
</evidence>
<sequence>MKIKEREPLRNHSYIRIGGPARFFVQVKSIEEIIETIDMARKMSLPYYIIGSGSNILFPDEGYYGIIIKMTELNEILISGNKATIKAGTQIPLLVKELQRAGLSGMEQLSEIPGTIGGAIAGNAGAFGREIGELFTEGVVLTPDGHLEKVSQKELNFQYRKSDLKKFGILVEATLKFATSSPEKIEMAMKEFKKKRRETQPVGELTLGSVFKNPEGVSAGYLLDKAGLKGYSIGGAKFSEKHANFIVNFNGATCKDVIELIEIGYKRVKEMFNIELEREIIVLNPFDNFVRGN</sequence>
<feature type="active site" evidence="16">
    <location>
        <position position="279"/>
    </location>
</feature>
<dbReference type="AlphaFoldDB" id="A0A7C2P315"/>
<dbReference type="InterPro" id="IPR003170">
    <property type="entry name" value="MurB"/>
</dbReference>
<dbReference type="Gene3D" id="3.90.78.10">
    <property type="entry name" value="UDP-N-acetylenolpyruvoylglucosamine reductase, C-terminal domain"/>
    <property type="match status" value="1"/>
</dbReference>
<evidence type="ECO:0000256" key="9">
    <source>
        <dbReference type="ARBA" id="ARBA00022857"/>
    </source>
</evidence>
<feature type="domain" description="FAD-binding PCMH-type" evidence="17">
    <location>
        <begin position="16"/>
        <end position="180"/>
    </location>
</feature>
<dbReference type="PANTHER" id="PTHR21071">
    <property type="entry name" value="UDP-N-ACETYLENOLPYRUVOYLGLUCOSAMINE REDUCTASE"/>
    <property type="match status" value="1"/>
</dbReference>
<evidence type="ECO:0000256" key="11">
    <source>
        <dbReference type="ARBA" id="ARBA00022984"/>
    </source>
</evidence>
<dbReference type="InterPro" id="IPR016167">
    <property type="entry name" value="FAD-bd_PCMH_sub1"/>
</dbReference>
<comment type="function">
    <text evidence="2 16">Cell wall formation.</text>
</comment>
<evidence type="ECO:0000256" key="15">
    <source>
        <dbReference type="ARBA" id="ARBA00048914"/>
    </source>
</evidence>
<comment type="similarity">
    <text evidence="16">Belongs to the MurB family.</text>
</comment>
<dbReference type="GO" id="GO:0009252">
    <property type="term" value="P:peptidoglycan biosynthetic process"/>
    <property type="evidence" value="ECO:0007669"/>
    <property type="project" value="UniProtKB-UniRule"/>
</dbReference>
<organism evidence="18">
    <name type="scientific">candidate division WOR-3 bacterium</name>
    <dbReference type="NCBI Taxonomy" id="2052148"/>
    <lineage>
        <taxon>Bacteria</taxon>
        <taxon>Bacteria division WOR-3</taxon>
    </lineage>
</organism>
<evidence type="ECO:0000256" key="8">
    <source>
        <dbReference type="ARBA" id="ARBA00022827"/>
    </source>
</evidence>
<dbReference type="InterPro" id="IPR006094">
    <property type="entry name" value="Oxid_FAD_bind_N"/>
</dbReference>
<dbReference type="Gene3D" id="3.30.43.10">
    <property type="entry name" value="Uridine Diphospho-n-acetylenolpyruvylglucosamine Reductase, domain 2"/>
    <property type="match status" value="1"/>
</dbReference>
<dbReference type="SUPFAM" id="SSF56176">
    <property type="entry name" value="FAD-binding/transporter-associated domain-like"/>
    <property type="match status" value="1"/>
</dbReference>
<dbReference type="InterPro" id="IPR036635">
    <property type="entry name" value="MurB_C_sf"/>
</dbReference>